<dbReference type="InterPro" id="IPR050708">
    <property type="entry name" value="T6SS_VgrG/RHS"/>
</dbReference>
<feature type="domain" description="Gp5/Type VI secretion system Vgr protein OB-fold" evidence="3">
    <location>
        <begin position="384"/>
        <end position="450"/>
    </location>
</feature>
<evidence type="ECO:0000313" key="9">
    <source>
        <dbReference type="Proteomes" id="UP000430387"/>
    </source>
</evidence>
<dbReference type="EC" id="6.3.2.-" evidence="7"/>
<dbReference type="InterPro" id="IPR006533">
    <property type="entry name" value="T6SS_Vgr_RhsGE"/>
</dbReference>
<dbReference type="Proteomes" id="UP000281521">
    <property type="component" value="Unassembled WGS sequence"/>
</dbReference>
<dbReference type="SUPFAM" id="SSF69255">
    <property type="entry name" value="gp5 N-terminal domain-like"/>
    <property type="match status" value="1"/>
</dbReference>
<dbReference type="Pfam" id="PF04717">
    <property type="entry name" value="Phage_base_V"/>
    <property type="match status" value="1"/>
</dbReference>
<protein>
    <submittedName>
        <fullName evidence="7">Actin cross-linking toxin VgrG1</fullName>
        <ecNumber evidence="7">6.3.2.-</ecNumber>
    </submittedName>
    <submittedName>
        <fullName evidence="5">Type VI secretion system tip protein VgrG</fullName>
    </submittedName>
</protein>
<gene>
    <name evidence="7" type="primary">vgrG1_3</name>
    <name evidence="5" type="synonym">tssI</name>
    <name evidence="7" type="ORF">BANRA_02057</name>
    <name evidence="5" type="ORF">GQA06_06100</name>
    <name evidence="6" type="ORF">GRW24_13935</name>
</gene>
<accession>A0A093DK27</accession>
<dbReference type="NCBIfam" id="TIGR03361">
    <property type="entry name" value="VI_Rhs_Vgr"/>
    <property type="match status" value="1"/>
</dbReference>
<evidence type="ECO:0000259" key="3">
    <source>
        <dbReference type="Pfam" id="PF04717"/>
    </source>
</evidence>
<dbReference type="GO" id="GO:0016874">
    <property type="term" value="F:ligase activity"/>
    <property type="evidence" value="ECO:0007669"/>
    <property type="project" value="UniProtKB-KW"/>
</dbReference>
<proteinExistence type="inferred from homology"/>
<feature type="domain" description="Gp5/Type VI secretion system Vgr C-terminal trimerisation" evidence="4">
    <location>
        <begin position="467"/>
        <end position="576"/>
    </location>
</feature>
<organism evidence="7 8">
    <name type="scientific">Escherichia coli</name>
    <dbReference type="NCBI Taxonomy" id="562"/>
    <lineage>
        <taxon>Bacteria</taxon>
        <taxon>Pseudomonadati</taxon>
        <taxon>Pseudomonadota</taxon>
        <taxon>Gammaproteobacteria</taxon>
        <taxon>Enterobacterales</taxon>
        <taxon>Enterobacteriaceae</taxon>
        <taxon>Escherichia</taxon>
    </lineage>
</organism>
<dbReference type="Gene3D" id="2.30.110.50">
    <property type="match status" value="1"/>
</dbReference>
<dbReference type="RefSeq" id="WP_000103411.1">
    <property type="nucleotide sequence ID" value="NZ_AP027156.1"/>
</dbReference>
<dbReference type="EMBL" id="UWXJ01000001">
    <property type="protein sequence ID" value="VCY83399.1"/>
    <property type="molecule type" value="Genomic_DNA"/>
</dbReference>
<reference evidence="6 10" key="2">
    <citation type="submission" date="2019-12" db="EMBL/GenBank/DDBJ databases">
        <title>Enteriobacteria Tanzani isolates_10434.</title>
        <authorList>
            <person name="Subbiah M."/>
            <person name="Call D."/>
        </authorList>
    </citation>
    <scope>NUCLEOTIDE SEQUENCE [LARGE SCALE GENOMIC DNA]</scope>
    <source>
        <strain evidence="6 10">10434wG3</strain>
    </source>
</reference>
<dbReference type="InterPro" id="IPR054030">
    <property type="entry name" value="Gp5_Vgr_C"/>
</dbReference>
<dbReference type="InterPro" id="IPR037026">
    <property type="entry name" value="Vgr_OB-fold_dom_sf"/>
</dbReference>
<keyword evidence="7" id="KW-0436">Ligase</keyword>
<name>A0A093DK27_ECOLX</name>
<evidence type="ECO:0000313" key="5">
    <source>
        <dbReference type="EMBL" id="MWR13373.1"/>
    </source>
</evidence>
<dbReference type="SUPFAM" id="SSF69279">
    <property type="entry name" value="Phage tail proteins"/>
    <property type="match status" value="2"/>
</dbReference>
<sequence length="702" mass="78802">MSTGLRFTLEVDGLPPDAFAVVSFHLTQSLSSLFSLDLSLVSQQFLSLEFAQVLDKMAYLTVWQGDDVQRRVKGVVTWFELGENDKNQMLYSMKVCPPLWRTGLRQNFRIFQNEDIESILATILKENGVTEWSPLFSEPHPSREFCVQYGETDYDFLCRMAAEEGIFFYEEHAQKSTDQSLVLCDTVRYLPESFEIPWNPNTRTEVSTLCISQFRYSAQIRPSSVVTKDYTFKRPGWAGRFDQEGQYQDYQRTQYEVYDYPGRFKGAHGQNFARWQMDGWRNNAETARGMSRSPEIWPGRRIVLTGHPQANLNREWQVVASELHGEQPQAVPGRQGAGTALENHFAVIPADRTWRPQPLLKPLVDGPQSAVVTGPAGEEIFCDEHGRVRVKFNWDRYNPADQDSSCWIRVAQAWAGTGFGHLAIPRVGQEVIVDFLNGDPDQPIIMGRTYHQENRTPGSLPGTKTQMTIRSKTYKGSGFNELKFDDATGKEQVYIHAQKNMNTEVLNNRTTDVINNHAETIGNNQMIAVTNNQIQTVGVNQIETVGSNQIINVGSVQVETIGLVRALTVGVAYQTTVGGIMNTSVALMQSSQIGLHKSLRVGLGYDVKVGNNVTFTVGKTKKDDTGQTAIYSAGEHLELCCGKARLVLTKDGQIFLNGTKIHLQGKEQVNGDSLLINWNCAASKSPPKTPDEKQDTPDMREY</sequence>
<dbReference type="AlphaFoldDB" id="A0A093DK27"/>
<comment type="similarity">
    <text evidence="1">Belongs to the VgrG protein family.</text>
</comment>
<reference evidence="5 9" key="3">
    <citation type="submission" date="2019-12" db="EMBL/GenBank/DDBJ databases">
        <title>Enteriobacteria Tanzani isolates_8377-8380.</title>
        <authorList>
            <person name="Subbiah M."/>
            <person name="Call D."/>
        </authorList>
    </citation>
    <scope>NUCLEOTIDE SEQUENCE [LARGE SCALE GENOMIC DNA]</scope>
    <source>
        <strain evidence="5 9">8380wG1</strain>
    </source>
</reference>
<evidence type="ECO:0000256" key="1">
    <source>
        <dbReference type="ARBA" id="ARBA00005558"/>
    </source>
</evidence>
<dbReference type="EMBL" id="WUIG01000271">
    <property type="protein sequence ID" value="MXJ09568.1"/>
    <property type="molecule type" value="Genomic_DNA"/>
</dbReference>
<dbReference type="Pfam" id="PF22178">
    <property type="entry name" value="Gp5_trimer_C"/>
    <property type="match status" value="1"/>
</dbReference>
<dbReference type="Pfam" id="PF05954">
    <property type="entry name" value="Phage_GPD"/>
    <property type="match status" value="1"/>
</dbReference>
<feature type="compositionally biased region" description="Basic and acidic residues" evidence="2">
    <location>
        <begin position="689"/>
        <end position="702"/>
    </location>
</feature>
<feature type="region of interest" description="Disordered" evidence="2">
    <location>
        <begin position="683"/>
        <end position="702"/>
    </location>
</feature>
<evidence type="ECO:0000256" key="2">
    <source>
        <dbReference type="SAM" id="MobiDB-lite"/>
    </source>
</evidence>
<dbReference type="Proteomes" id="UP000430387">
    <property type="component" value="Unassembled WGS sequence"/>
</dbReference>
<evidence type="ECO:0000313" key="6">
    <source>
        <dbReference type="EMBL" id="MXJ09568.1"/>
    </source>
</evidence>
<evidence type="ECO:0000313" key="10">
    <source>
        <dbReference type="Proteomes" id="UP000447081"/>
    </source>
</evidence>
<dbReference type="Gene3D" id="3.55.50.10">
    <property type="entry name" value="Baseplate protein-like domains"/>
    <property type="match status" value="1"/>
</dbReference>
<dbReference type="PANTHER" id="PTHR32305:SF11">
    <property type="entry name" value="TYPE VI SECRETION SYSTEM SPIKE PROTEIN VGRG3"/>
    <property type="match status" value="1"/>
</dbReference>
<dbReference type="Proteomes" id="UP000447081">
    <property type="component" value="Unassembled WGS sequence"/>
</dbReference>
<dbReference type="PANTHER" id="PTHR32305">
    <property type="match status" value="1"/>
</dbReference>
<evidence type="ECO:0000259" key="4">
    <source>
        <dbReference type="Pfam" id="PF22178"/>
    </source>
</evidence>
<dbReference type="InterPro" id="IPR006531">
    <property type="entry name" value="Gp5/Vgr_OB"/>
</dbReference>
<dbReference type="InterPro" id="IPR017847">
    <property type="entry name" value="T6SS_RhsGE_Vgr_subset"/>
</dbReference>
<dbReference type="Gene3D" id="4.10.220.110">
    <property type="match status" value="1"/>
</dbReference>
<dbReference type="NCBIfam" id="TIGR01646">
    <property type="entry name" value="vgr_GE"/>
    <property type="match status" value="1"/>
</dbReference>
<dbReference type="EMBL" id="WTQJ01000064">
    <property type="protein sequence ID" value="MWR13373.1"/>
    <property type="molecule type" value="Genomic_DNA"/>
</dbReference>
<reference evidence="7 8" key="1">
    <citation type="submission" date="2018-10" db="EMBL/GenBank/DDBJ databases">
        <authorList>
            <person name="Noll B N."/>
        </authorList>
    </citation>
    <scope>NUCLEOTIDE SEQUENCE [LARGE SCALE GENOMIC DNA]</scope>
    <source>
        <strain evidence="7">Ecoli022</strain>
    </source>
</reference>
<evidence type="ECO:0000313" key="8">
    <source>
        <dbReference type="Proteomes" id="UP000281521"/>
    </source>
</evidence>
<dbReference type="Gene3D" id="2.40.50.230">
    <property type="entry name" value="Gp5 N-terminal domain"/>
    <property type="match status" value="1"/>
</dbReference>
<evidence type="ECO:0000313" key="7">
    <source>
        <dbReference type="EMBL" id="VCY83399.1"/>
    </source>
</evidence>
<dbReference type="SUPFAM" id="SSF69349">
    <property type="entry name" value="Phage fibre proteins"/>
    <property type="match status" value="1"/>
</dbReference>